<dbReference type="CTD" id="53820"/>
<dbReference type="GO" id="GO:0000122">
    <property type="term" value="P:negative regulation of transcription by RNA polymerase II"/>
    <property type="evidence" value="ECO:0000318"/>
    <property type="project" value="GO_Central"/>
</dbReference>
<evidence type="ECO:0000256" key="5">
    <source>
        <dbReference type="ARBA" id="ARBA00023163"/>
    </source>
</evidence>
<gene>
    <name evidence="9" type="primary">RIPPLY3</name>
</gene>
<dbReference type="FunCoup" id="A0A2I2YU60">
    <property type="interactions" value="169"/>
</dbReference>
<evidence type="ECO:0000313" key="9">
    <source>
        <dbReference type="Ensembl" id="ENSGGOP00000038277.1"/>
    </source>
</evidence>
<dbReference type="InterPro" id="IPR028127">
    <property type="entry name" value="Ripply_fam"/>
</dbReference>
<keyword evidence="6" id="KW-0539">Nucleus</keyword>
<reference evidence="9" key="3">
    <citation type="submission" date="2025-08" db="UniProtKB">
        <authorList>
            <consortium name="Ensembl"/>
        </authorList>
    </citation>
    <scope>IDENTIFICATION</scope>
</reference>
<sequence length="190" mass="20325">MEPEAAAGARKARGRGCHCPGDAPWRPPPPRGPESPAPWRPWIQTPGDAELTRTGRPLEPRADQHTFGSKGAFGFQHPVRVYLPMSKRQEYLRSSGEQVLASFPVQATIDFYDDESTESASEAEEPEEGPPPLHLLPQEVGGLQENGPGGKGRDQGINQGQRSSGGGDHWGEGPLPQGVSSRGGKCSSSK</sequence>
<name>A0A2I2YU60_GORGO</name>
<evidence type="ECO:0000313" key="10">
    <source>
        <dbReference type="Proteomes" id="UP000001519"/>
    </source>
</evidence>
<dbReference type="OrthoDB" id="9905973at2759"/>
<dbReference type="GO" id="GO:0008283">
    <property type="term" value="P:cell population proliferation"/>
    <property type="evidence" value="ECO:0007669"/>
    <property type="project" value="Ensembl"/>
</dbReference>
<proteinExistence type="inferred from homology"/>
<evidence type="ECO:0000256" key="1">
    <source>
        <dbReference type="ARBA" id="ARBA00004123"/>
    </source>
</evidence>
<evidence type="ECO:0000256" key="3">
    <source>
        <dbReference type="ARBA" id="ARBA00022473"/>
    </source>
</evidence>
<dbReference type="EMBL" id="CABD030119292">
    <property type="status" value="NOT_ANNOTATED_CDS"/>
    <property type="molecule type" value="Genomic_DNA"/>
</dbReference>
<feature type="compositionally biased region" description="Pro residues" evidence="8">
    <location>
        <begin position="25"/>
        <end position="39"/>
    </location>
</feature>
<feature type="compositionally biased region" description="Basic and acidic residues" evidence="8">
    <location>
        <begin position="50"/>
        <end position="64"/>
    </location>
</feature>
<evidence type="ECO:0000256" key="8">
    <source>
        <dbReference type="SAM" id="MobiDB-lite"/>
    </source>
</evidence>
<accession>A0A2I2YU60</accession>
<reference evidence="9" key="4">
    <citation type="submission" date="2025-09" db="UniProtKB">
        <authorList>
            <consortium name="Ensembl"/>
        </authorList>
    </citation>
    <scope>IDENTIFICATION</scope>
</reference>
<dbReference type="PANTHER" id="PTHR16770:SF4">
    <property type="entry name" value="PROTEIN RIPPLY3"/>
    <property type="match status" value="1"/>
</dbReference>
<evidence type="ECO:0000256" key="6">
    <source>
        <dbReference type="ARBA" id="ARBA00023242"/>
    </source>
</evidence>
<keyword evidence="4" id="KW-0805">Transcription regulation</keyword>
<comment type="subcellular location">
    <subcellularLocation>
        <location evidence="1">Nucleus</location>
    </subcellularLocation>
</comment>
<dbReference type="GO" id="GO:0060037">
    <property type="term" value="P:pharyngeal system development"/>
    <property type="evidence" value="ECO:0007669"/>
    <property type="project" value="Ensembl"/>
</dbReference>
<dbReference type="Ensembl" id="ENSGGOT00000054225.1">
    <property type="protein sequence ID" value="ENSGGOP00000038277.1"/>
    <property type="gene ID" value="ENSGGOG00000038116.1"/>
</dbReference>
<protein>
    <recommendedName>
        <fullName evidence="7">Protein ripply3</fullName>
    </recommendedName>
</protein>
<evidence type="ECO:0000256" key="4">
    <source>
        <dbReference type="ARBA" id="ARBA00023015"/>
    </source>
</evidence>
<dbReference type="GeneID" id="101137605"/>
<dbReference type="GO" id="GO:0009880">
    <property type="term" value="P:embryonic pattern specification"/>
    <property type="evidence" value="ECO:0000318"/>
    <property type="project" value="GO_Central"/>
</dbReference>
<feature type="compositionally biased region" description="Acidic residues" evidence="8">
    <location>
        <begin position="111"/>
        <end position="128"/>
    </location>
</feature>
<dbReference type="RefSeq" id="XP_004062820.1">
    <property type="nucleotide sequence ID" value="XM_004062772.3"/>
</dbReference>
<dbReference type="GO" id="GO:0007507">
    <property type="term" value="P:heart development"/>
    <property type="evidence" value="ECO:0007669"/>
    <property type="project" value="Ensembl"/>
</dbReference>
<dbReference type="EMBL" id="CABD030119295">
    <property type="status" value="NOT_ANNOTATED_CDS"/>
    <property type="molecule type" value="Genomic_DNA"/>
</dbReference>
<keyword evidence="5" id="KW-0804">Transcription</keyword>
<feature type="region of interest" description="Disordered" evidence="8">
    <location>
        <begin position="110"/>
        <end position="190"/>
    </location>
</feature>
<dbReference type="GeneTree" id="ENSGT00730000111429"/>
<comment type="similarity">
    <text evidence="2">Belongs to the ripply family.</text>
</comment>
<dbReference type="InParanoid" id="A0A2I2YU60"/>
<dbReference type="GO" id="GO:0005634">
    <property type="term" value="C:nucleus"/>
    <property type="evidence" value="ECO:0000318"/>
    <property type="project" value="GO_Central"/>
</dbReference>
<organism evidence="9 10">
    <name type="scientific">Gorilla gorilla gorilla</name>
    <name type="common">Western lowland gorilla</name>
    <dbReference type="NCBI Taxonomy" id="9595"/>
    <lineage>
        <taxon>Eukaryota</taxon>
        <taxon>Metazoa</taxon>
        <taxon>Chordata</taxon>
        <taxon>Craniata</taxon>
        <taxon>Vertebrata</taxon>
        <taxon>Euteleostomi</taxon>
        <taxon>Mammalia</taxon>
        <taxon>Eutheria</taxon>
        <taxon>Euarchontoglires</taxon>
        <taxon>Primates</taxon>
        <taxon>Haplorrhini</taxon>
        <taxon>Catarrhini</taxon>
        <taxon>Hominidae</taxon>
        <taxon>Gorilla</taxon>
    </lineage>
</organism>
<evidence type="ECO:0000256" key="7">
    <source>
        <dbReference type="ARBA" id="ARBA00040827"/>
    </source>
</evidence>
<dbReference type="OMA" id="RADQHTF"/>
<reference evidence="9 10" key="2">
    <citation type="journal article" date="2012" name="Nature">
        <title>Insights into hominid evolution from the gorilla genome sequence.</title>
        <authorList>
            <person name="Scally A."/>
            <person name="Dutheil J.Y."/>
            <person name="Hillier L.W."/>
            <person name="Jordan G.E."/>
            <person name="Goodhead I."/>
            <person name="Herrero J."/>
            <person name="Hobolth A."/>
            <person name="Lappalainen T."/>
            <person name="Mailund T."/>
            <person name="Marques-Bonet T."/>
            <person name="McCarthy S."/>
            <person name="Montgomery S.H."/>
            <person name="Schwalie P.C."/>
            <person name="Tang Y.A."/>
            <person name="Ward M.C."/>
            <person name="Xue Y."/>
            <person name="Yngvadottir B."/>
            <person name="Alkan C."/>
            <person name="Andersen L.N."/>
            <person name="Ayub Q."/>
            <person name="Ball E.V."/>
            <person name="Beal K."/>
            <person name="Bradley B.J."/>
            <person name="Chen Y."/>
            <person name="Clee C.M."/>
            <person name="Fitzgerald S."/>
            <person name="Graves T.A."/>
            <person name="Gu Y."/>
            <person name="Heath P."/>
            <person name="Heger A."/>
            <person name="Karakoc E."/>
            <person name="Kolb-Kokocinski A."/>
            <person name="Laird G.K."/>
            <person name="Lunter G."/>
            <person name="Meader S."/>
            <person name="Mort M."/>
            <person name="Mullikin J.C."/>
            <person name="Munch K."/>
            <person name="O'Connor T.D."/>
            <person name="Phillips A.D."/>
            <person name="Prado-Martinez J."/>
            <person name="Rogers A.S."/>
            <person name="Sajjadian S."/>
            <person name="Schmidt D."/>
            <person name="Shaw K."/>
            <person name="Simpson J.T."/>
            <person name="Stenson P.D."/>
            <person name="Turner D.J."/>
            <person name="Vigilant L."/>
            <person name="Vilella A.J."/>
            <person name="Whitener W."/>
            <person name="Zhu B."/>
            <person name="Cooper D.N."/>
            <person name="de Jong P."/>
            <person name="Dermitzakis E.T."/>
            <person name="Eichler E.E."/>
            <person name="Flicek P."/>
            <person name="Goldman N."/>
            <person name="Mundy N.I."/>
            <person name="Ning Z."/>
            <person name="Odom D.T."/>
            <person name="Ponting C.P."/>
            <person name="Quail M.A."/>
            <person name="Ryder O.A."/>
            <person name="Searle S.M."/>
            <person name="Warren W.C."/>
            <person name="Wilson R.K."/>
            <person name="Schierup M.H."/>
            <person name="Rogers J."/>
            <person name="Tyler-Smith C."/>
            <person name="Durbin R."/>
        </authorList>
    </citation>
    <scope>NUCLEOTIDE SEQUENCE [LARGE SCALE GENOMIC DNA]</scope>
</reference>
<keyword evidence="10" id="KW-1185">Reference proteome</keyword>
<feature type="region of interest" description="Disordered" evidence="8">
    <location>
        <begin position="1"/>
        <end position="72"/>
    </location>
</feature>
<dbReference type="Bgee" id="ENSGGOG00000038116">
    <property type="expression patterns" value="Expressed in liver"/>
</dbReference>
<dbReference type="EMBL" id="CABD030119293">
    <property type="status" value="NOT_ANNOTATED_CDS"/>
    <property type="molecule type" value="Genomic_DNA"/>
</dbReference>
<dbReference type="Proteomes" id="UP000001519">
    <property type="component" value="Chromosome 21"/>
</dbReference>
<dbReference type="KEGG" id="ggo:101137605"/>
<dbReference type="Pfam" id="PF14998">
    <property type="entry name" value="Ripply"/>
    <property type="match status" value="1"/>
</dbReference>
<dbReference type="AlphaFoldDB" id="A0A2I2YU60"/>
<keyword evidence="3" id="KW-0217">Developmental protein</keyword>
<dbReference type="EMBL" id="CABD030119294">
    <property type="status" value="NOT_ANNOTATED_CDS"/>
    <property type="molecule type" value="Genomic_DNA"/>
</dbReference>
<dbReference type="GO" id="GO:0008285">
    <property type="term" value="P:negative regulation of cell population proliferation"/>
    <property type="evidence" value="ECO:0007669"/>
    <property type="project" value="Ensembl"/>
</dbReference>
<dbReference type="STRING" id="9593.ENSGGOP00000038277"/>
<dbReference type="PANTHER" id="PTHR16770">
    <property type="entry name" value="PROTEIN RIPPLY-LIKE"/>
    <property type="match status" value="1"/>
</dbReference>
<reference evidence="10" key="1">
    <citation type="submission" date="2011-05" db="EMBL/GenBank/DDBJ databases">
        <title>Insights into the evolution of the great apes provided by the gorilla genome.</title>
        <authorList>
            <person name="Scally A."/>
        </authorList>
    </citation>
    <scope>NUCLEOTIDE SEQUENCE [LARGE SCALE GENOMIC DNA]</scope>
</reference>
<evidence type="ECO:0000256" key="2">
    <source>
        <dbReference type="ARBA" id="ARBA00006944"/>
    </source>
</evidence>